<dbReference type="Proteomes" id="UP001066276">
    <property type="component" value="Chromosome 6"/>
</dbReference>
<reference evidence="2" key="1">
    <citation type="journal article" date="2022" name="bioRxiv">
        <title>Sequencing and chromosome-scale assembly of the giantPleurodeles waltlgenome.</title>
        <authorList>
            <person name="Brown T."/>
            <person name="Elewa A."/>
            <person name="Iarovenko S."/>
            <person name="Subramanian E."/>
            <person name="Araus A.J."/>
            <person name="Petzold A."/>
            <person name="Susuki M."/>
            <person name="Suzuki K.-i.T."/>
            <person name="Hayashi T."/>
            <person name="Toyoda A."/>
            <person name="Oliveira C."/>
            <person name="Osipova E."/>
            <person name="Leigh N.D."/>
            <person name="Simon A."/>
            <person name="Yun M.H."/>
        </authorList>
    </citation>
    <scope>NUCLEOTIDE SEQUENCE</scope>
    <source>
        <strain evidence="2">20211129_DDA</strain>
        <tissue evidence="2">Liver</tissue>
    </source>
</reference>
<feature type="compositionally biased region" description="Low complexity" evidence="1">
    <location>
        <begin position="161"/>
        <end position="176"/>
    </location>
</feature>
<gene>
    <name evidence="2" type="ORF">NDU88_009438</name>
</gene>
<dbReference type="EMBL" id="JANPWB010000010">
    <property type="protein sequence ID" value="KAJ1143127.1"/>
    <property type="molecule type" value="Genomic_DNA"/>
</dbReference>
<evidence type="ECO:0000256" key="1">
    <source>
        <dbReference type="SAM" id="MobiDB-lite"/>
    </source>
</evidence>
<sequence length="202" mass="21936">MFSRLPHSPHRAPVEVQLTRPAASLTTDQITLAPTSDSPALNSSRETPHHSRTHQHSRRPAPGAPPAYPRPGTIILSRRPVYPKGRRTQKGKPPPVRGRGSPKGYPAARAPKPRGSRLDQLPARPLRTLSLPAVHNCPSGRSPSPPLATEAREERRTAPGPSARSPTAPPNSAAPAMLRLTPGLPGRHRQARPRHSRPQDKR</sequence>
<accession>A0AAV7QRJ4</accession>
<feature type="compositionally biased region" description="Basic residues" evidence="1">
    <location>
        <begin position="186"/>
        <end position="196"/>
    </location>
</feature>
<proteinExistence type="predicted"/>
<comment type="caution">
    <text evidence="2">The sequence shown here is derived from an EMBL/GenBank/DDBJ whole genome shotgun (WGS) entry which is preliminary data.</text>
</comment>
<feature type="compositionally biased region" description="Polar residues" evidence="1">
    <location>
        <begin position="24"/>
        <end position="45"/>
    </location>
</feature>
<name>A0AAV7QRJ4_PLEWA</name>
<evidence type="ECO:0000313" key="3">
    <source>
        <dbReference type="Proteomes" id="UP001066276"/>
    </source>
</evidence>
<dbReference type="AlphaFoldDB" id="A0AAV7QRJ4"/>
<evidence type="ECO:0000313" key="2">
    <source>
        <dbReference type="EMBL" id="KAJ1143127.1"/>
    </source>
</evidence>
<feature type="compositionally biased region" description="Basic residues" evidence="1">
    <location>
        <begin position="50"/>
        <end position="59"/>
    </location>
</feature>
<feature type="region of interest" description="Disordered" evidence="1">
    <location>
        <begin position="1"/>
        <end position="202"/>
    </location>
</feature>
<protein>
    <submittedName>
        <fullName evidence="2">Uncharacterized protein</fullName>
    </submittedName>
</protein>
<keyword evidence="3" id="KW-1185">Reference proteome</keyword>
<organism evidence="2 3">
    <name type="scientific">Pleurodeles waltl</name>
    <name type="common">Iberian ribbed newt</name>
    <dbReference type="NCBI Taxonomy" id="8319"/>
    <lineage>
        <taxon>Eukaryota</taxon>
        <taxon>Metazoa</taxon>
        <taxon>Chordata</taxon>
        <taxon>Craniata</taxon>
        <taxon>Vertebrata</taxon>
        <taxon>Euteleostomi</taxon>
        <taxon>Amphibia</taxon>
        <taxon>Batrachia</taxon>
        <taxon>Caudata</taxon>
        <taxon>Salamandroidea</taxon>
        <taxon>Salamandridae</taxon>
        <taxon>Pleurodelinae</taxon>
        <taxon>Pleurodeles</taxon>
    </lineage>
</organism>